<dbReference type="InterPro" id="IPR037069">
    <property type="entry name" value="AcylCoA_DH/ox_N_sf"/>
</dbReference>
<dbReference type="Proteomes" id="UP001500928">
    <property type="component" value="Unassembled WGS sequence"/>
</dbReference>
<dbReference type="Pfam" id="PF02771">
    <property type="entry name" value="Acyl-CoA_dh_N"/>
    <property type="match status" value="1"/>
</dbReference>
<dbReference type="EMBL" id="BAABHO010000018">
    <property type="protein sequence ID" value="GAA4789821.1"/>
    <property type="molecule type" value="Genomic_DNA"/>
</dbReference>
<dbReference type="RefSeq" id="WP_345414904.1">
    <property type="nucleotide sequence ID" value="NZ_BAABHO010000018.1"/>
</dbReference>
<dbReference type="InterPro" id="IPR046373">
    <property type="entry name" value="Acyl-CoA_Oxase/DH_mid-dom_sf"/>
</dbReference>
<evidence type="ECO:0000259" key="1">
    <source>
        <dbReference type="Pfam" id="PF02771"/>
    </source>
</evidence>
<name>A0ABP9B6S6_9PSEU</name>
<comment type="caution">
    <text evidence="2">The sequence shown here is derived from an EMBL/GenBank/DDBJ whole genome shotgun (WGS) entry which is preliminary data.</text>
</comment>
<protein>
    <recommendedName>
        <fullName evidence="1">Acyl-CoA dehydrogenase/oxidase N-terminal domain-containing protein</fullName>
    </recommendedName>
</protein>
<keyword evidence="3" id="KW-1185">Reference proteome</keyword>
<evidence type="ECO:0000313" key="3">
    <source>
        <dbReference type="Proteomes" id="UP001500928"/>
    </source>
</evidence>
<gene>
    <name evidence="2" type="ORF">GCM10023200_25730</name>
</gene>
<dbReference type="Gene3D" id="1.10.540.10">
    <property type="entry name" value="Acyl-CoA dehydrogenase/oxidase, N-terminal domain"/>
    <property type="match status" value="1"/>
</dbReference>
<dbReference type="InterPro" id="IPR009100">
    <property type="entry name" value="AcylCoA_DH/oxidase_NM_dom_sf"/>
</dbReference>
<dbReference type="Gene3D" id="2.40.110.10">
    <property type="entry name" value="Butyryl-CoA Dehydrogenase, subunit A, domain 2"/>
    <property type="match status" value="1"/>
</dbReference>
<evidence type="ECO:0000313" key="2">
    <source>
        <dbReference type="EMBL" id="GAA4789821.1"/>
    </source>
</evidence>
<sequence length="339" mass="34866">MADAVDRAREVARDVLLPAADEVDATATIPEGHFRALADAGLYGLAADDGVPLEEFVGAVEALAGACLTTTFTWMQHHGVVRALAATDRVELRDRHLAAAVRGDTRCGVAFAGAIPQPPKLWATAVDGGWRLDGVAPLVTGWGIVDLLQISARDAATADAGDDEARVVAALVPALPAPGVTVHPLELAAANGSRTVRLDVDGWFVPEDAVVSLRSRADFLAGQHFSARVNGCLALGVAGRCAELVGEAGEPSVAAALGAELDDARDALDTGLGEPPRMPAGRAAASATAVRAAAALTVAVGSRAIVGRHPARRLAREAAFTLVAAGRPEIRDELLHELS</sequence>
<dbReference type="SUPFAM" id="SSF56645">
    <property type="entry name" value="Acyl-CoA dehydrogenase NM domain-like"/>
    <property type="match status" value="1"/>
</dbReference>
<organism evidence="2 3">
    <name type="scientific">Actinomycetospora chlora</name>
    <dbReference type="NCBI Taxonomy" id="663608"/>
    <lineage>
        <taxon>Bacteria</taxon>
        <taxon>Bacillati</taxon>
        <taxon>Actinomycetota</taxon>
        <taxon>Actinomycetes</taxon>
        <taxon>Pseudonocardiales</taxon>
        <taxon>Pseudonocardiaceae</taxon>
        <taxon>Actinomycetospora</taxon>
    </lineage>
</organism>
<dbReference type="InterPro" id="IPR013786">
    <property type="entry name" value="AcylCoA_DH/ox_N"/>
</dbReference>
<reference evidence="3" key="1">
    <citation type="journal article" date="2019" name="Int. J. Syst. Evol. Microbiol.">
        <title>The Global Catalogue of Microorganisms (GCM) 10K type strain sequencing project: providing services to taxonomists for standard genome sequencing and annotation.</title>
        <authorList>
            <consortium name="The Broad Institute Genomics Platform"/>
            <consortium name="The Broad Institute Genome Sequencing Center for Infectious Disease"/>
            <person name="Wu L."/>
            <person name="Ma J."/>
        </authorList>
    </citation>
    <scope>NUCLEOTIDE SEQUENCE [LARGE SCALE GENOMIC DNA]</scope>
    <source>
        <strain evidence="3">JCM 17979</strain>
    </source>
</reference>
<feature type="domain" description="Acyl-CoA dehydrogenase/oxidase N-terminal" evidence="1">
    <location>
        <begin position="5"/>
        <end position="103"/>
    </location>
</feature>
<accession>A0ABP9B6S6</accession>
<proteinExistence type="predicted"/>